<accession>A0ABW7AGX3</accession>
<dbReference type="PANTHER" id="PTHR33202:SF2">
    <property type="entry name" value="FERRIC UPTAKE REGULATION PROTEIN"/>
    <property type="match status" value="1"/>
</dbReference>
<dbReference type="InterPro" id="IPR002481">
    <property type="entry name" value="FUR"/>
</dbReference>
<dbReference type="Pfam" id="PF01475">
    <property type="entry name" value="FUR"/>
    <property type="match status" value="1"/>
</dbReference>
<dbReference type="Proteomes" id="UP001603978">
    <property type="component" value="Unassembled WGS sequence"/>
</dbReference>
<evidence type="ECO:0000313" key="3">
    <source>
        <dbReference type="Proteomes" id="UP001603978"/>
    </source>
</evidence>
<organism evidence="2 3">
    <name type="scientific">Nonomuraea marmarensis</name>
    <dbReference type="NCBI Taxonomy" id="3351344"/>
    <lineage>
        <taxon>Bacteria</taxon>
        <taxon>Bacillati</taxon>
        <taxon>Actinomycetota</taxon>
        <taxon>Actinomycetes</taxon>
        <taxon>Streptosporangiales</taxon>
        <taxon>Streptosporangiaceae</taxon>
        <taxon>Nonomuraea</taxon>
    </lineage>
</organism>
<sequence length="138" mass="15299">MKTIVKRSMEVIMESQWIAALGEAGIRMTRQRARVLDALARHARPITVQELHAELLARGEHIGLTTVYRAMSSLVEAELVHVFSQAGEATYRLCGPARHHHLVCRICGLVVERREDDDMGGFMAEEVYGVCATCVAAP</sequence>
<protein>
    <submittedName>
        <fullName evidence="2">Fur family transcriptional regulator</fullName>
    </submittedName>
</protein>
<keyword evidence="3" id="KW-1185">Reference proteome</keyword>
<proteinExistence type="predicted"/>
<dbReference type="Gene3D" id="1.10.10.10">
    <property type="entry name" value="Winged helix-like DNA-binding domain superfamily/Winged helix DNA-binding domain"/>
    <property type="match status" value="1"/>
</dbReference>
<dbReference type="RefSeq" id="WP_393169628.1">
    <property type="nucleotide sequence ID" value="NZ_JBICRM010000016.1"/>
</dbReference>
<dbReference type="PANTHER" id="PTHR33202">
    <property type="entry name" value="ZINC UPTAKE REGULATION PROTEIN"/>
    <property type="match status" value="1"/>
</dbReference>
<evidence type="ECO:0000256" key="1">
    <source>
        <dbReference type="ARBA" id="ARBA00011738"/>
    </source>
</evidence>
<reference evidence="2 3" key="1">
    <citation type="submission" date="2024-10" db="EMBL/GenBank/DDBJ databases">
        <authorList>
            <person name="Topkara A.R."/>
            <person name="Saygin H."/>
        </authorList>
    </citation>
    <scope>NUCLEOTIDE SEQUENCE [LARGE SCALE GENOMIC DNA]</scope>
    <source>
        <strain evidence="2 3">M3C6</strain>
    </source>
</reference>
<dbReference type="EMBL" id="JBICRM010000016">
    <property type="protein sequence ID" value="MFG1706615.1"/>
    <property type="molecule type" value="Genomic_DNA"/>
</dbReference>
<comment type="caution">
    <text evidence="2">The sequence shown here is derived from an EMBL/GenBank/DDBJ whole genome shotgun (WGS) entry which is preliminary data.</text>
</comment>
<dbReference type="InterPro" id="IPR036388">
    <property type="entry name" value="WH-like_DNA-bd_sf"/>
</dbReference>
<comment type="subunit">
    <text evidence="1">Homodimer.</text>
</comment>
<dbReference type="SUPFAM" id="SSF46785">
    <property type="entry name" value="Winged helix' DNA-binding domain"/>
    <property type="match status" value="1"/>
</dbReference>
<evidence type="ECO:0000313" key="2">
    <source>
        <dbReference type="EMBL" id="MFG1706615.1"/>
    </source>
</evidence>
<gene>
    <name evidence="2" type="ORF">ACFLIM_25810</name>
</gene>
<dbReference type="InterPro" id="IPR036390">
    <property type="entry name" value="WH_DNA-bd_sf"/>
</dbReference>
<dbReference type="CDD" id="cd07153">
    <property type="entry name" value="Fur_like"/>
    <property type="match status" value="1"/>
</dbReference>
<name>A0ABW7AGX3_9ACTN</name>